<dbReference type="PROSITE" id="PS50977">
    <property type="entry name" value="HTH_TETR_2"/>
    <property type="match status" value="1"/>
</dbReference>
<feature type="DNA-binding region" description="H-T-H motif" evidence="4">
    <location>
        <begin position="13"/>
        <end position="32"/>
    </location>
</feature>
<keyword evidence="2 4" id="KW-0238">DNA-binding</keyword>
<evidence type="ECO:0000313" key="7">
    <source>
        <dbReference type="Proteomes" id="UP000637628"/>
    </source>
</evidence>
<dbReference type="InterPro" id="IPR001647">
    <property type="entry name" value="HTH_TetR"/>
</dbReference>
<evidence type="ECO:0000259" key="5">
    <source>
        <dbReference type="PROSITE" id="PS50977"/>
    </source>
</evidence>
<dbReference type="Pfam" id="PF00440">
    <property type="entry name" value="TetR_N"/>
    <property type="match status" value="1"/>
</dbReference>
<dbReference type="SUPFAM" id="SSF46689">
    <property type="entry name" value="Homeodomain-like"/>
    <property type="match status" value="1"/>
</dbReference>
<evidence type="ECO:0000256" key="2">
    <source>
        <dbReference type="ARBA" id="ARBA00023125"/>
    </source>
</evidence>
<keyword evidence="7" id="KW-1185">Reference proteome</keyword>
<evidence type="ECO:0000256" key="4">
    <source>
        <dbReference type="PROSITE-ProRule" id="PRU00335"/>
    </source>
</evidence>
<dbReference type="Proteomes" id="UP000637628">
    <property type="component" value="Unassembled WGS sequence"/>
</dbReference>
<feature type="domain" description="HTH tetR-type" evidence="5">
    <location>
        <begin position="1"/>
        <end position="50"/>
    </location>
</feature>
<sequence length="164" mass="18559">MAEIREQGYRSTSLRGIGRALGVQPAQILHYFASREELLETVLRRWDDESEQVLAAAGRPFLDVWPEIVRQNTTVPGFVNLYTSLAAEATDPAHPSHDFFRARFRRVRDLIAGDLAARQVRDPERAALHLVAFSDGLQLQWLVDRSIDLAAELTYEIARLDSTT</sequence>
<gene>
    <name evidence="6" type="ORF">Adu01nite_32530</name>
</gene>
<dbReference type="InterPro" id="IPR036271">
    <property type="entry name" value="Tet_transcr_reg_TetR-rel_C_sf"/>
</dbReference>
<organism evidence="6 7">
    <name type="scientific">Paractinoplanes durhamensis</name>
    <dbReference type="NCBI Taxonomy" id="113563"/>
    <lineage>
        <taxon>Bacteria</taxon>
        <taxon>Bacillati</taxon>
        <taxon>Actinomycetota</taxon>
        <taxon>Actinomycetes</taxon>
        <taxon>Micromonosporales</taxon>
        <taxon>Micromonosporaceae</taxon>
        <taxon>Paractinoplanes</taxon>
    </lineage>
</organism>
<evidence type="ECO:0000256" key="3">
    <source>
        <dbReference type="ARBA" id="ARBA00023163"/>
    </source>
</evidence>
<evidence type="ECO:0000256" key="1">
    <source>
        <dbReference type="ARBA" id="ARBA00023015"/>
    </source>
</evidence>
<dbReference type="Gene3D" id="1.10.357.10">
    <property type="entry name" value="Tetracycline Repressor, domain 2"/>
    <property type="match status" value="1"/>
</dbReference>
<reference evidence="6 7" key="1">
    <citation type="submission" date="2021-01" db="EMBL/GenBank/DDBJ databases">
        <title>Whole genome shotgun sequence of Actinoplanes durhamensis NBRC 14914.</title>
        <authorList>
            <person name="Komaki H."/>
            <person name="Tamura T."/>
        </authorList>
    </citation>
    <scope>NUCLEOTIDE SEQUENCE [LARGE SCALE GENOMIC DNA]</scope>
    <source>
        <strain evidence="6 7">NBRC 14914</strain>
    </source>
</reference>
<proteinExistence type="predicted"/>
<protein>
    <submittedName>
        <fullName evidence="6">Transcriptional regulator</fullName>
    </submittedName>
</protein>
<dbReference type="InterPro" id="IPR009057">
    <property type="entry name" value="Homeodomain-like_sf"/>
</dbReference>
<dbReference type="PANTHER" id="PTHR47506">
    <property type="entry name" value="TRANSCRIPTIONAL REGULATORY PROTEIN"/>
    <property type="match status" value="1"/>
</dbReference>
<dbReference type="SUPFAM" id="SSF48498">
    <property type="entry name" value="Tetracyclin repressor-like, C-terminal domain"/>
    <property type="match status" value="1"/>
</dbReference>
<name>A0ABQ3YWF6_9ACTN</name>
<dbReference type="PANTHER" id="PTHR47506:SF6">
    <property type="entry name" value="HTH-TYPE TRANSCRIPTIONAL REPRESSOR NEMR"/>
    <property type="match status" value="1"/>
</dbReference>
<accession>A0ABQ3YWF6</accession>
<keyword evidence="3" id="KW-0804">Transcription</keyword>
<comment type="caution">
    <text evidence="6">The sequence shown here is derived from an EMBL/GenBank/DDBJ whole genome shotgun (WGS) entry which is preliminary data.</text>
</comment>
<dbReference type="EMBL" id="BOML01000027">
    <property type="protein sequence ID" value="GIE01903.1"/>
    <property type="molecule type" value="Genomic_DNA"/>
</dbReference>
<evidence type="ECO:0000313" key="6">
    <source>
        <dbReference type="EMBL" id="GIE01903.1"/>
    </source>
</evidence>
<keyword evidence="1" id="KW-0805">Transcription regulation</keyword>